<dbReference type="KEGG" id="ban:BA_3068"/>
<accession>A0A348A5U4</accession>
<reference evidence="1 2" key="1">
    <citation type="journal article" date="2003" name="Nature">
        <title>The genome sequence of Bacillus anthracis Ames and comparison to closely related bacteria.</title>
        <authorList>
            <person name="Read T.D."/>
            <person name="Peterson S.N."/>
            <person name="Tourasse N."/>
            <person name="Baillie L.W."/>
            <person name="Paulsen I.T."/>
            <person name="Nelson K.E."/>
            <person name="Tettelin H."/>
            <person name="Fouts D.E."/>
            <person name="Eisen J.A."/>
            <person name="Gill S.R."/>
            <person name="Holtzapple E.K."/>
            <person name="Okstad O.A."/>
            <person name="Helgason E."/>
            <person name="Rilstone J."/>
            <person name="Wu M."/>
            <person name="Kolonay J.F."/>
            <person name="Beanan M.J."/>
            <person name="Dodson R.J."/>
            <person name="Brinkac L.M."/>
            <person name="Gwinn M."/>
            <person name="DeBoy R.T."/>
            <person name="Madpu R."/>
            <person name="Daugherty S.C."/>
            <person name="Durkin A.S."/>
            <person name="Haft D.H."/>
            <person name="Nelson W.C."/>
            <person name="Peterson J.D."/>
            <person name="Pop M."/>
            <person name="Khouri H.M."/>
            <person name="Radune D."/>
            <person name="Benton J.L."/>
            <person name="Mahamoud Y."/>
            <person name="Jiang L."/>
            <person name="Hance I.R."/>
            <person name="Weidman J.F."/>
            <person name="Berry K.J."/>
            <person name="Plaut R.D."/>
            <person name="Wolf A.M."/>
            <person name="Watkins K.L."/>
            <person name="Nierman W.C."/>
            <person name="Hazen A."/>
            <person name="Cline R."/>
            <person name="Redmond C."/>
            <person name="Thwaite J.E."/>
            <person name="White O."/>
            <person name="Salzberg S.L."/>
            <person name="Thomason B."/>
            <person name="Friedlander A.M."/>
            <person name="Koehler T.M."/>
            <person name="Hanna P.C."/>
            <person name="Kolsto A.B."/>
            <person name="Fraser C.M."/>
        </authorList>
    </citation>
    <scope>NUCLEOTIDE SEQUENCE [LARGE SCALE GENOMIC DNA]</scope>
    <source>
        <strain evidence="2">Ames / isolate Porton</strain>
    </source>
</reference>
<sequence>MSNEKILRLVKIIFLMCISIIFFGTGAVFIYHNCQLKMESKLMNNKGELVNFDNKKVNVYNEGSGEDTFVFMAGSGIAAPVYELKGLYSKFSKENKISVIERAGYGYSDVFQDDRDIDTILEQTREALIRSGNKPPYILVPHSLSGIEAIYWAQKYPSEVKGIIALDIGLPKQYVTNKIGMVNSLKIKGMNILTKIGFQRLAPSITYNPEVILQSFLNEQEKDVYKALTYKRAFNDDMKQELLQSYNNGKKSNSLSIPKETPMLFIDAIARQYKDSKYTRQKNKDYKEFASKLLIADVKIIEGTHSIYLYAPDEIYKIAMDFIKNKVVKN</sequence>
<dbReference type="Gene3D" id="3.40.50.1820">
    <property type="entry name" value="alpha/beta hydrolase"/>
    <property type="match status" value="1"/>
</dbReference>
<evidence type="ECO:0000313" key="2">
    <source>
        <dbReference type="Proteomes" id="UP000000427"/>
    </source>
</evidence>
<dbReference type="KEGG" id="banh:HYU01_15145"/>
<dbReference type="Proteomes" id="UP000000427">
    <property type="component" value="Chromosome"/>
</dbReference>
<protein>
    <submittedName>
        <fullName evidence="1">Uncharacterized protein</fullName>
    </submittedName>
</protein>
<proteinExistence type="predicted"/>
<dbReference type="SUPFAM" id="SSF53474">
    <property type="entry name" value="alpha/beta-Hydrolases"/>
    <property type="match status" value="1"/>
</dbReference>
<gene>
    <name evidence="1" type="ordered locus">BA_3068</name>
</gene>
<dbReference type="InterPro" id="IPR029058">
    <property type="entry name" value="AB_hydrolase_fold"/>
</dbReference>
<dbReference type="AlphaFoldDB" id="A0A348A5U4"/>
<name>A0A348A5U4_BACAN</name>
<dbReference type="PANTHER" id="PTHR42886">
    <property type="entry name" value="RE40534P-RELATED"/>
    <property type="match status" value="1"/>
</dbReference>
<dbReference type="OMA" id="HSIYLYQ"/>
<evidence type="ECO:0000313" key="1">
    <source>
        <dbReference type="EMBL" id="AAP26884.1"/>
    </source>
</evidence>
<dbReference type="PANTHER" id="PTHR42886:SF64">
    <property type="entry name" value="HYDROLASE"/>
    <property type="match status" value="1"/>
</dbReference>
<organism evidence="1 2">
    <name type="scientific">Bacillus anthracis</name>
    <name type="common">anthrax bacterium</name>
    <dbReference type="NCBI Taxonomy" id="1392"/>
    <lineage>
        <taxon>Bacteria</taxon>
        <taxon>Bacillati</taxon>
        <taxon>Bacillota</taxon>
        <taxon>Bacilli</taxon>
        <taxon>Bacillales</taxon>
        <taxon>Bacillaceae</taxon>
        <taxon>Bacillus</taxon>
        <taxon>Bacillus cereus group</taxon>
    </lineage>
</organism>
<dbReference type="EMBL" id="AE016879">
    <property type="protein sequence ID" value="AAP26884.1"/>
    <property type="molecule type" value="Genomic_DNA"/>
</dbReference>